<evidence type="ECO:0000256" key="3">
    <source>
        <dbReference type="ARBA" id="ARBA00023157"/>
    </source>
</evidence>
<evidence type="ECO:0000259" key="5">
    <source>
        <dbReference type="Pfam" id="PF00275"/>
    </source>
</evidence>
<keyword evidence="7" id="KW-1185">Reference proteome</keyword>
<dbReference type="Gene3D" id="3.65.10.10">
    <property type="entry name" value="Enolpyruvate transferase domain"/>
    <property type="match status" value="2"/>
</dbReference>
<dbReference type="OrthoDB" id="1896520at2759"/>
<proteinExistence type="inferred from homology"/>
<comment type="caution">
    <text evidence="6">The sequence shown here is derived from an EMBL/GenBank/DDBJ whole genome shotgun (WGS) entry which is preliminary data.</text>
</comment>
<evidence type="ECO:0000256" key="1">
    <source>
        <dbReference type="ARBA" id="ARBA00010049"/>
    </source>
</evidence>
<dbReference type="InterPro" id="IPR036968">
    <property type="entry name" value="Enolpyruvate_Tfrase_sf"/>
</dbReference>
<dbReference type="SUPFAM" id="SSF55205">
    <property type="entry name" value="EPT/RTPC-like"/>
    <property type="match status" value="1"/>
</dbReference>
<feature type="domain" description="Enolpyruvate transferase" evidence="5">
    <location>
        <begin position="121"/>
        <end position="205"/>
    </location>
</feature>
<evidence type="ECO:0000256" key="4">
    <source>
        <dbReference type="SAM" id="MobiDB-lite"/>
    </source>
</evidence>
<evidence type="ECO:0000313" key="6">
    <source>
        <dbReference type="EMBL" id="MQL90225.1"/>
    </source>
</evidence>
<dbReference type="InterPro" id="IPR001986">
    <property type="entry name" value="Enolpyruvate_Tfrase_dom"/>
</dbReference>
<accession>A0A843V2X7</accession>
<feature type="region of interest" description="Disordered" evidence="4">
    <location>
        <begin position="27"/>
        <end position="48"/>
    </location>
</feature>
<dbReference type="EMBL" id="NMUH01001222">
    <property type="protein sequence ID" value="MQL90225.1"/>
    <property type="molecule type" value="Genomic_DNA"/>
</dbReference>
<sequence length="360" mass="38869">MAQERTWLTNGLESSPFKSIKEADILSRHPPCPRSSKGNSGSQVPHGVSPHYSPTCCRNLHMALWLRPPLTHSLLTRNRRRPPIPPPPLLSISCFSSSSALHLRETPTAPTITHQTLVISEGRHLSGHVRVSSSKNAALAVLAGSLCCSAGASIVCGVPAGLFDVQAMFAILRSLGAWVEVTTRLADGGDEGQVVVEAGEVATWGCSAQVPLLSWNGEGAKVSQVMTLHPTTGLDWSDERPEVIAMECPQYPRVSLVNAKLRVECRDRLTAILTNMADGVMDREGKYKIEVDGEHDDEIWESVLVSSPKSVCATPLTDQDRSCVVLSHANGVVSNKRIANNLGFRRVAAMDGCSEITRET</sequence>
<dbReference type="GO" id="GO:0016765">
    <property type="term" value="F:transferase activity, transferring alkyl or aryl (other than methyl) groups"/>
    <property type="evidence" value="ECO:0007669"/>
    <property type="project" value="InterPro"/>
</dbReference>
<dbReference type="InterPro" id="IPR006041">
    <property type="entry name" value="Pollen_Ole_e1_allergen"/>
</dbReference>
<organism evidence="6 7">
    <name type="scientific">Colocasia esculenta</name>
    <name type="common">Wild taro</name>
    <name type="synonym">Arum esculentum</name>
    <dbReference type="NCBI Taxonomy" id="4460"/>
    <lineage>
        <taxon>Eukaryota</taxon>
        <taxon>Viridiplantae</taxon>
        <taxon>Streptophyta</taxon>
        <taxon>Embryophyta</taxon>
        <taxon>Tracheophyta</taxon>
        <taxon>Spermatophyta</taxon>
        <taxon>Magnoliopsida</taxon>
        <taxon>Liliopsida</taxon>
        <taxon>Araceae</taxon>
        <taxon>Aroideae</taxon>
        <taxon>Colocasieae</taxon>
        <taxon>Colocasia</taxon>
    </lineage>
</organism>
<keyword evidence="3" id="KW-1015">Disulfide bond</keyword>
<name>A0A843V2X7_COLES</name>
<evidence type="ECO:0000256" key="2">
    <source>
        <dbReference type="ARBA" id="ARBA00022679"/>
    </source>
</evidence>
<dbReference type="InterPro" id="IPR013792">
    <property type="entry name" value="RNA3'P_cycl/enolpyr_Trfase_a/b"/>
</dbReference>
<protein>
    <recommendedName>
        <fullName evidence="5">Enolpyruvate transferase domain-containing protein</fullName>
    </recommendedName>
</protein>
<dbReference type="PANTHER" id="PTHR31614:SF5">
    <property type="entry name" value="ALLERGEN-LIKE PROTEIN BRSN20"/>
    <property type="match status" value="1"/>
</dbReference>
<reference evidence="6" key="1">
    <citation type="submission" date="2017-07" db="EMBL/GenBank/DDBJ databases">
        <title>Taro Niue Genome Assembly and Annotation.</title>
        <authorList>
            <person name="Atibalentja N."/>
            <person name="Keating K."/>
            <person name="Fields C.J."/>
        </authorList>
    </citation>
    <scope>NUCLEOTIDE SEQUENCE</scope>
    <source>
        <strain evidence="6">Niue_2</strain>
        <tissue evidence="6">Leaf</tissue>
    </source>
</reference>
<keyword evidence="2" id="KW-0808">Transferase</keyword>
<comment type="similarity">
    <text evidence="1">Belongs to the Ole e I family.</text>
</comment>
<dbReference type="Pfam" id="PF00275">
    <property type="entry name" value="EPSP_synthase"/>
    <property type="match status" value="1"/>
</dbReference>
<evidence type="ECO:0000313" key="7">
    <source>
        <dbReference type="Proteomes" id="UP000652761"/>
    </source>
</evidence>
<gene>
    <name evidence="6" type="ORF">Taro_022818</name>
</gene>
<dbReference type="AlphaFoldDB" id="A0A843V2X7"/>
<dbReference type="Proteomes" id="UP000652761">
    <property type="component" value="Unassembled WGS sequence"/>
</dbReference>
<dbReference type="PANTHER" id="PTHR31614">
    <property type="entry name" value="PROTEIN DOWNSTREAM OF FLC-RELATED"/>
    <property type="match status" value="1"/>
</dbReference>